<dbReference type="EMBL" id="QPFP01000051">
    <property type="protein sequence ID" value="TEB26052.1"/>
    <property type="molecule type" value="Genomic_DNA"/>
</dbReference>
<dbReference type="OrthoDB" id="2999551at2759"/>
<feature type="compositionally biased region" description="Polar residues" evidence="1">
    <location>
        <begin position="607"/>
        <end position="623"/>
    </location>
</feature>
<comment type="caution">
    <text evidence="2">The sequence shown here is derived from an EMBL/GenBank/DDBJ whole genome shotgun (WGS) entry which is preliminary data.</text>
</comment>
<keyword evidence="3" id="KW-1185">Reference proteome</keyword>
<feature type="compositionally biased region" description="Low complexity" evidence="1">
    <location>
        <begin position="635"/>
        <end position="646"/>
    </location>
</feature>
<evidence type="ECO:0000313" key="3">
    <source>
        <dbReference type="Proteomes" id="UP000298030"/>
    </source>
</evidence>
<feature type="compositionally biased region" description="Low complexity" evidence="1">
    <location>
        <begin position="473"/>
        <end position="486"/>
    </location>
</feature>
<feature type="region of interest" description="Disordered" evidence="1">
    <location>
        <begin position="533"/>
        <end position="646"/>
    </location>
</feature>
<feature type="compositionally biased region" description="Polar residues" evidence="1">
    <location>
        <begin position="451"/>
        <end position="462"/>
    </location>
</feature>
<reference evidence="2 3" key="1">
    <citation type="journal article" date="2019" name="Nat. Ecol. Evol.">
        <title>Megaphylogeny resolves global patterns of mushroom evolution.</title>
        <authorList>
            <person name="Varga T."/>
            <person name="Krizsan K."/>
            <person name="Foldi C."/>
            <person name="Dima B."/>
            <person name="Sanchez-Garcia M."/>
            <person name="Sanchez-Ramirez S."/>
            <person name="Szollosi G.J."/>
            <person name="Szarkandi J.G."/>
            <person name="Papp V."/>
            <person name="Albert L."/>
            <person name="Andreopoulos W."/>
            <person name="Angelini C."/>
            <person name="Antonin V."/>
            <person name="Barry K.W."/>
            <person name="Bougher N.L."/>
            <person name="Buchanan P."/>
            <person name="Buyck B."/>
            <person name="Bense V."/>
            <person name="Catcheside P."/>
            <person name="Chovatia M."/>
            <person name="Cooper J."/>
            <person name="Damon W."/>
            <person name="Desjardin D."/>
            <person name="Finy P."/>
            <person name="Geml J."/>
            <person name="Haridas S."/>
            <person name="Hughes K."/>
            <person name="Justo A."/>
            <person name="Karasinski D."/>
            <person name="Kautmanova I."/>
            <person name="Kiss B."/>
            <person name="Kocsube S."/>
            <person name="Kotiranta H."/>
            <person name="LaButti K.M."/>
            <person name="Lechner B.E."/>
            <person name="Liimatainen K."/>
            <person name="Lipzen A."/>
            <person name="Lukacs Z."/>
            <person name="Mihaltcheva S."/>
            <person name="Morgado L.N."/>
            <person name="Niskanen T."/>
            <person name="Noordeloos M.E."/>
            <person name="Ohm R.A."/>
            <person name="Ortiz-Santana B."/>
            <person name="Ovrebo C."/>
            <person name="Racz N."/>
            <person name="Riley R."/>
            <person name="Savchenko A."/>
            <person name="Shiryaev A."/>
            <person name="Soop K."/>
            <person name="Spirin V."/>
            <person name="Szebenyi C."/>
            <person name="Tomsovsky M."/>
            <person name="Tulloss R.E."/>
            <person name="Uehling J."/>
            <person name="Grigoriev I.V."/>
            <person name="Vagvolgyi C."/>
            <person name="Papp T."/>
            <person name="Martin F.M."/>
            <person name="Miettinen O."/>
            <person name="Hibbett D.S."/>
            <person name="Nagy L.G."/>
        </authorList>
    </citation>
    <scope>NUCLEOTIDE SEQUENCE [LARGE SCALE GENOMIC DNA]</scope>
    <source>
        <strain evidence="2 3">FP101781</strain>
    </source>
</reference>
<organism evidence="2 3">
    <name type="scientific">Coprinellus micaceus</name>
    <name type="common">Glistening ink-cap mushroom</name>
    <name type="synonym">Coprinus micaceus</name>
    <dbReference type="NCBI Taxonomy" id="71717"/>
    <lineage>
        <taxon>Eukaryota</taxon>
        <taxon>Fungi</taxon>
        <taxon>Dikarya</taxon>
        <taxon>Basidiomycota</taxon>
        <taxon>Agaricomycotina</taxon>
        <taxon>Agaricomycetes</taxon>
        <taxon>Agaricomycetidae</taxon>
        <taxon>Agaricales</taxon>
        <taxon>Agaricineae</taxon>
        <taxon>Psathyrellaceae</taxon>
        <taxon>Coprinellus</taxon>
    </lineage>
</organism>
<accession>A0A4Y7SW45</accession>
<name>A0A4Y7SW45_COPMI</name>
<gene>
    <name evidence="2" type="ORF">FA13DRAFT_1795908</name>
</gene>
<dbReference type="Proteomes" id="UP000298030">
    <property type="component" value="Unassembled WGS sequence"/>
</dbReference>
<feature type="compositionally biased region" description="Basic and acidic residues" evidence="1">
    <location>
        <begin position="592"/>
        <end position="604"/>
    </location>
</feature>
<evidence type="ECO:0000256" key="1">
    <source>
        <dbReference type="SAM" id="MobiDB-lite"/>
    </source>
</evidence>
<sequence length="646" mass="70968">MSTAGDPPSGTRPKKLKRENFFTKERKAAVMKHFGEFDAMVKARPYMNLVEEAEVKAWKGQRANFVLDTEAAFSDCSGDGEGVNSRAVCFYKILEMFKNHYQYYHQKDVNARRAALNTPPSNSIIADSSSTVLDAYTQDEISKIARDNFMGLVGEFGPRDYFILHNDEAIAKMQVQIEASAHPGCPPRGGGLLKAAQSRAWEECEDKERYEEMARNHDPELVRGVLPSLLCVALKDLLKRDVAGTLAIKTALGYRKPDGSISASMISVAYDTSTKHFLDFSMTPQKFHAEEAIFSQQVDKVLPSVHNITMVFPLNENQIPLWNVDSAKATPMQLTEAVRQFLAALWVFSFRSRRPIPPLPYSDLESNPSKYFDTSVFTLPAPFKSVKPADLYLLADFFDNHSKSSTPFQFYEQGLPIAQTPVIQEAEGPEDGEAQELRLDNMDDSAPLDLTQLTSPNSSTDTADPASPLPKMTPTTSPGGTSSDQLTHAKTALTPALAPALVPALMPALAPAVAPISDKAPLIIRLPGGLLSAKRKPEASTDMDAAPPKQRRKTTKRKDNVENQPPMVDKQAPLSHVEDGKQQPPAGRSLRRREGGKAIVEKPKSKAPSSQRVPASQRWFHSNQPTQPIPPAPTPASADPTQVPSI</sequence>
<dbReference type="AlphaFoldDB" id="A0A4Y7SW45"/>
<feature type="region of interest" description="Disordered" evidence="1">
    <location>
        <begin position="446"/>
        <end position="486"/>
    </location>
</feature>
<evidence type="ECO:0000313" key="2">
    <source>
        <dbReference type="EMBL" id="TEB26052.1"/>
    </source>
</evidence>
<proteinExistence type="predicted"/>
<protein>
    <submittedName>
        <fullName evidence="2">Uncharacterized protein</fullName>
    </submittedName>
</protein>